<evidence type="ECO:0000313" key="2">
    <source>
        <dbReference type="EMBL" id="AOH85810.1"/>
    </source>
</evidence>
<dbReference type="Proteomes" id="UP000094256">
    <property type="component" value="Chromosome"/>
</dbReference>
<name>A0A1B3ZEE9_9SPHN</name>
<feature type="compositionally biased region" description="Basic and acidic residues" evidence="1">
    <location>
        <begin position="33"/>
        <end position="47"/>
    </location>
</feature>
<evidence type="ECO:0000313" key="3">
    <source>
        <dbReference type="Proteomes" id="UP000094256"/>
    </source>
</evidence>
<protein>
    <submittedName>
        <fullName evidence="2">Uncharacterized protein</fullName>
    </submittedName>
</protein>
<feature type="region of interest" description="Disordered" evidence="1">
    <location>
        <begin position="32"/>
        <end position="59"/>
    </location>
</feature>
<reference evidence="2 3" key="1">
    <citation type="submission" date="2016-01" db="EMBL/GenBank/DDBJ databases">
        <title>Complete genome and mega plasmid sequence of Sphingomonas panacis DCY99 elicits systemic resistance in rice to Xanthomonas oryzae.</title>
        <authorList>
            <person name="Kim Y.J."/>
            <person name="Yang D.C."/>
            <person name="Sing P."/>
        </authorList>
    </citation>
    <scope>NUCLEOTIDE SEQUENCE [LARGE SCALE GENOMIC DNA]</scope>
    <source>
        <strain evidence="2 3">DCY99</strain>
    </source>
</reference>
<gene>
    <name evidence="2" type="ORF">AWL63_19500</name>
</gene>
<proteinExistence type="predicted"/>
<dbReference type="AlphaFoldDB" id="A0A1B3ZEE9"/>
<accession>A0A1B3ZEE9</accession>
<evidence type="ECO:0000256" key="1">
    <source>
        <dbReference type="SAM" id="MobiDB-lite"/>
    </source>
</evidence>
<organism evidence="2 3">
    <name type="scientific">Sphingomonas panacis</name>
    <dbReference type="NCBI Taxonomy" id="1560345"/>
    <lineage>
        <taxon>Bacteria</taxon>
        <taxon>Pseudomonadati</taxon>
        <taxon>Pseudomonadota</taxon>
        <taxon>Alphaproteobacteria</taxon>
        <taxon>Sphingomonadales</taxon>
        <taxon>Sphingomonadaceae</taxon>
        <taxon>Sphingomonas</taxon>
    </lineage>
</organism>
<dbReference type="KEGG" id="span:AWL63_19500"/>
<dbReference type="EMBL" id="CP014168">
    <property type="protein sequence ID" value="AOH85810.1"/>
    <property type="molecule type" value="Genomic_DNA"/>
</dbReference>
<keyword evidence="3" id="KW-1185">Reference proteome</keyword>
<sequence length="59" mass="6493">MIEIASSNQLDTHPLEVAEIAHRQLAGKAHLLASEEQRDEDMTRREAQAVGAGEMIVQP</sequence>